<dbReference type="GO" id="GO:0050660">
    <property type="term" value="F:flavin adenine dinucleotide binding"/>
    <property type="evidence" value="ECO:0007669"/>
    <property type="project" value="TreeGrafter"/>
</dbReference>
<dbReference type="EMBL" id="AVCH01000182">
    <property type="protein sequence ID" value="KFN45466.1"/>
    <property type="molecule type" value="Genomic_DNA"/>
</dbReference>
<dbReference type="PRINTS" id="PR00368">
    <property type="entry name" value="FADPNR"/>
</dbReference>
<organism evidence="2 3">
    <name type="scientific">Arenimonas malthae CC-JY-1</name>
    <dbReference type="NCBI Taxonomy" id="1384054"/>
    <lineage>
        <taxon>Bacteria</taxon>
        <taxon>Pseudomonadati</taxon>
        <taxon>Pseudomonadota</taxon>
        <taxon>Gammaproteobacteria</taxon>
        <taxon>Lysobacterales</taxon>
        <taxon>Lysobacteraceae</taxon>
        <taxon>Arenimonas</taxon>
    </lineage>
</organism>
<evidence type="ECO:0000256" key="1">
    <source>
        <dbReference type="ARBA" id="ARBA00023002"/>
    </source>
</evidence>
<dbReference type="Pfam" id="PF13738">
    <property type="entry name" value="Pyr_redox_3"/>
    <property type="match status" value="1"/>
</dbReference>
<dbReference type="InterPro" id="IPR036188">
    <property type="entry name" value="FAD/NAD-bd_sf"/>
</dbReference>
<dbReference type="SUPFAM" id="SSF51905">
    <property type="entry name" value="FAD/NAD(P)-binding domain"/>
    <property type="match status" value="2"/>
</dbReference>
<gene>
    <name evidence="2" type="ORF">N790_02325</name>
</gene>
<name>A0A091B1E0_9GAMM</name>
<sequence>MQRCEEAQMDSVDVVVIGGGQAGLSAGYFLRRIGLSYVILDAEASPGGAWQHAWESLHLFSPAGWSSIPGWPMPATREPYPSQAEVLDYLARYEHKYALPVIRPVQVERISRSGSRLRVEADDGRQWQTRAVVSATGTWRHPYTPEYEGLDAFGGVQLHSAHYSHPEPFAGMRVAIIGSGNSGAQILAEVSKVAETTWITQREPAFLADDVDGRVLFARATEKWRAQQEGREPDVPQGGFGDIVMVPPVVDARRRGVLVSMTPPVRFTATGMQWADGSERNFDAVIWCTGFRPALSHLEGLGLVNAQGRIDVDDTKVRSVAEPSVWLLGYGDWNGAASATLIGVTRYAREVVRQITDCYAAACG</sequence>
<keyword evidence="3" id="KW-1185">Reference proteome</keyword>
<evidence type="ECO:0000313" key="2">
    <source>
        <dbReference type="EMBL" id="KFN45466.1"/>
    </source>
</evidence>
<dbReference type="Proteomes" id="UP000029392">
    <property type="component" value="Unassembled WGS sequence"/>
</dbReference>
<dbReference type="InterPro" id="IPR050982">
    <property type="entry name" value="Auxin_biosynth/cation_transpt"/>
</dbReference>
<accession>A0A091B1E0</accession>
<dbReference type="PATRIC" id="fig|1384054.3.peg.2122"/>
<dbReference type="eggNOG" id="COG2072">
    <property type="taxonomic scope" value="Bacteria"/>
</dbReference>
<dbReference type="AlphaFoldDB" id="A0A091B1E0"/>
<dbReference type="Gene3D" id="3.50.50.60">
    <property type="entry name" value="FAD/NAD(P)-binding domain"/>
    <property type="match status" value="1"/>
</dbReference>
<evidence type="ECO:0000313" key="3">
    <source>
        <dbReference type="Proteomes" id="UP000029392"/>
    </source>
</evidence>
<protein>
    <submittedName>
        <fullName evidence="2">FAD-dependent pyridine nucleotide-disulfide oxidoreductase</fullName>
    </submittedName>
</protein>
<dbReference type="PANTHER" id="PTHR43539">
    <property type="entry name" value="FLAVIN-BINDING MONOOXYGENASE-LIKE PROTEIN (AFU_ORTHOLOGUE AFUA_4G09220)"/>
    <property type="match status" value="1"/>
</dbReference>
<keyword evidence="1" id="KW-0560">Oxidoreductase</keyword>
<dbReference type="GO" id="GO:0004497">
    <property type="term" value="F:monooxygenase activity"/>
    <property type="evidence" value="ECO:0007669"/>
    <property type="project" value="TreeGrafter"/>
</dbReference>
<dbReference type="PANTHER" id="PTHR43539:SF78">
    <property type="entry name" value="FLAVIN-CONTAINING MONOOXYGENASE"/>
    <property type="match status" value="1"/>
</dbReference>
<proteinExistence type="predicted"/>
<comment type="caution">
    <text evidence="2">The sequence shown here is derived from an EMBL/GenBank/DDBJ whole genome shotgun (WGS) entry which is preliminary data.</text>
</comment>
<dbReference type="PRINTS" id="PR00469">
    <property type="entry name" value="PNDRDTASEII"/>
</dbReference>
<dbReference type="NCBIfam" id="NF040505">
    <property type="entry name" value="ArsO_flavin_mono"/>
    <property type="match status" value="1"/>
</dbReference>
<reference evidence="2 3" key="1">
    <citation type="submission" date="2013-09" db="EMBL/GenBank/DDBJ databases">
        <title>Genome sequencing of Arenimonas malthae.</title>
        <authorList>
            <person name="Chen F."/>
            <person name="Wang G."/>
        </authorList>
    </citation>
    <scope>NUCLEOTIDE SEQUENCE [LARGE SCALE GENOMIC DNA]</scope>
    <source>
        <strain evidence="2 3">CC-JY-1</strain>
    </source>
</reference>
<dbReference type="STRING" id="1384054.N790_02325"/>